<feature type="transmembrane region" description="Helical" evidence="6">
    <location>
        <begin position="224"/>
        <end position="244"/>
    </location>
</feature>
<sequence length="553" mass="62391">MFFYSCQYKKDKKRKLVLYCTRKYGVVILNNVKMLESCCEKMSRVKFTATNIFFGYISSIASLAMGFISRTIFIQVLNVSYLGVNGLFTNVLGVLSLAELGIGSAMNYSLYKPVANHDIETIKSLMQFYKKAYRTIALVVAVIGFAILPLLPYIVKDPGNIGNIHLYYLIFLFNTVTSYLVSYKFSLAYAEQKAYIFSNVNTITTLTITATQIIVLLIFKNFLIYLLTQSLVLLLQKVFVNLYLNKKYPYLCDKKVKKLTKEEFAPIKTNITAMIFHKLGEISVFQTDNIIISAFINVTTVGLISNYNLIITSVSGLTTIILKSAVSSLGNLIACEDVKKQYEVFKVYRFVVFWIYGFCSIAFYILLSPFIELWLGKNMLIPEYTILLILINYYLEGHRSCIVTIKSAGGIFNQDKFVALLQAGVNLVVSIILVKLIGLPGVYIGTITQGLLSTIIKPVIVYRNLFNRNASSYFWDGARYAVVVIISGAVCYAIKSVLLTQVTVINFIILIAAVALVPNLIFLLFFGKTPEFKYLWNIIHSIVIKITRKQSNA</sequence>
<feature type="transmembrane region" description="Helical" evidence="6">
    <location>
        <begin position="87"/>
        <end position="111"/>
    </location>
</feature>
<feature type="transmembrane region" description="Helical" evidence="6">
    <location>
        <begin position="195"/>
        <end position="218"/>
    </location>
</feature>
<gene>
    <name evidence="7" type="ORF">SAMN05192585_11286</name>
</gene>
<keyword evidence="5 6" id="KW-0472">Membrane</keyword>
<feature type="transmembrane region" description="Helical" evidence="6">
    <location>
        <begin position="347"/>
        <end position="367"/>
    </location>
</feature>
<feature type="transmembrane region" description="Helical" evidence="6">
    <location>
        <begin position="417"/>
        <end position="437"/>
    </location>
</feature>
<comment type="subcellular location">
    <subcellularLocation>
        <location evidence="1">Cell membrane</location>
        <topology evidence="1">Multi-pass membrane protein</topology>
    </subcellularLocation>
</comment>
<evidence type="ECO:0000256" key="2">
    <source>
        <dbReference type="ARBA" id="ARBA00022475"/>
    </source>
</evidence>
<evidence type="ECO:0000256" key="6">
    <source>
        <dbReference type="SAM" id="Phobius"/>
    </source>
</evidence>
<accession>A0A1G9Z3Q8</accession>
<feature type="transmembrane region" description="Helical" evidence="6">
    <location>
        <begin position="132"/>
        <end position="154"/>
    </location>
</feature>
<evidence type="ECO:0000256" key="4">
    <source>
        <dbReference type="ARBA" id="ARBA00022989"/>
    </source>
</evidence>
<dbReference type="PANTHER" id="PTHR30250:SF26">
    <property type="entry name" value="PSMA PROTEIN"/>
    <property type="match status" value="1"/>
</dbReference>
<feature type="transmembrane region" description="Helical" evidence="6">
    <location>
        <begin position="443"/>
        <end position="465"/>
    </location>
</feature>
<keyword evidence="2" id="KW-1003">Cell membrane</keyword>
<dbReference type="STRING" id="258515.SAMN05192585_11286"/>
<name>A0A1G9Z3Q8_9FIRM</name>
<feature type="transmembrane region" description="Helical" evidence="6">
    <location>
        <begin position="166"/>
        <end position="183"/>
    </location>
</feature>
<dbReference type="PANTHER" id="PTHR30250">
    <property type="entry name" value="PST FAMILY PREDICTED COLANIC ACID TRANSPORTER"/>
    <property type="match status" value="1"/>
</dbReference>
<feature type="transmembrane region" description="Helical" evidence="6">
    <location>
        <begin position="52"/>
        <end position="75"/>
    </location>
</feature>
<keyword evidence="4 6" id="KW-1133">Transmembrane helix</keyword>
<keyword evidence="3 6" id="KW-0812">Transmembrane</keyword>
<evidence type="ECO:0000313" key="8">
    <source>
        <dbReference type="Proteomes" id="UP000199182"/>
    </source>
</evidence>
<feature type="transmembrane region" description="Helical" evidence="6">
    <location>
        <begin position="504"/>
        <end position="526"/>
    </location>
</feature>
<evidence type="ECO:0000256" key="5">
    <source>
        <dbReference type="ARBA" id="ARBA00023136"/>
    </source>
</evidence>
<dbReference type="EMBL" id="FNID01000012">
    <property type="protein sequence ID" value="SDN16098.1"/>
    <property type="molecule type" value="Genomic_DNA"/>
</dbReference>
<evidence type="ECO:0000313" key="7">
    <source>
        <dbReference type="EMBL" id="SDN16098.1"/>
    </source>
</evidence>
<feature type="transmembrane region" description="Helical" evidence="6">
    <location>
        <begin position="477"/>
        <end position="498"/>
    </location>
</feature>
<reference evidence="7 8" key="1">
    <citation type="submission" date="2016-10" db="EMBL/GenBank/DDBJ databases">
        <authorList>
            <person name="de Groot N.N."/>
        </authorList>
    </citation>
    <scope>NUCLEOTIDE SEQUENCE [LARGE SCALE GENOMIC DNA]</scope>
    <source>
        <strain evidence="7 8">CGMCC 1.5012</strain>
    </source>
</reference>
<feature type="transmembrane region" description="Helical" evidence="6">
    <location>
        <begin position="379"/>
        <end position="396"/>
    </location>
</feature>
<evidence type="ECO:0000256" key="3">
    <source>
        <dbReference type="ARBA" id="ARBA00022692"/>
    </source>
</evidence>
<proteinExistence type="predicted"/>
<organism evidence="7 8">
    <name type="scientific">Acetanaerobacterium elongatum</name>
    <dbReference type="NCBI Taxonomy" id="258515"/>
    <lineage>
        <taxon>Bacteria</taxon>
        <taxon>Bacillati</taxon>
        <taxon>Bacillota</taxon>
        <taxon>Clostridia</taxon>
        <taxon>Eubacteriales</taxon>
        <taxon>Oscillospiraceae</taxon>
        <taxon>Acetanaerobacterium</taxon>
    </lineage>
</organism>
<dbReference type="AlphaFoldDB" id="A0A1G9Z3Q8"/>
<keyword evidence="8" id="KW-1185">Reference proteome</keyword>
<protein>
    <submittedName>
        <fullName evidence="7">Membrane protein involved in the export of O-antigen and teichoic acid</fullName>
    </submittedName>
</protein>
<dbReference type="GO" id="GO:0005886">
    <property type="term" value="C:plasma membrane"/>
    <property type="evidence" value="ECO:0007669"/>
    <property type="project" value="UniProtKB-SubCell"/>
</dbReference>
<evidence type="ECO:0000256" key="1">
    <source>
        <dbReference type="ARBA" id="ARBA00004651"/>
    </source>
</evidence>
<dbReference type="InterPro" id="IPR050833">
    <property type="entry name" value="Poly_Biosynth_Transport"/>
</dbReference>
<dbReference type="Proteomes" id="UP000199182">
    <property type="component" value="Unassembled WGS sequence"/>
</dbReference>